<dbReference type="Proteomes" id="UP000683360">
    <property type="component" value="Unassembled WGS sequence"/>
</dbReference>
<accession>A0A8S3SGH2</accession>
<keyword evidence="3" id="KW-1185">Reference proteome</keyword>
<reference evidence="2" key="1">
    <citation type="submission" date="2021-03" db="EMBL/GenBank/DDBJ databases">
        <authorList>
            <person name="Bekaert M."/>
        </authorList>
    </citation>
    <scope>NUCLEOTIDE SEQUENCE</scope>
</reference>
<dbReference type="AlphaFoldDB" id="A0A8S3SGH2"/>
<evidence type="ECO:0000313" key="2">
    <source>
        <dbReference type="EMBL" id="CAG2218097.1"/>
    </source>
</evidence>
<dbReference type="EMBL" id="CAJPWZ010001586">
    <property type="protein sequence ID" value="CAG2218097.1"/>
    <property type="molecule type" value="Genomic_DNA"/>
</dbReference>
<sequence>MCMNRNCNHLNNVPTGKRHGRIWDINSKVALAAIHIGLGEHQLNAFLSILNMPTVSHKMFDQRSKRCGGDENITVCVDAGWQKRGSGRAYDSLTGKGQPEKICKSLPALAKHPFGDHSDCHTDWCRFIEETGMKYRSLPYGKPLSDKSLQASLQQIFSSYAEHSNKLANLESTQGNESFNKTVASKAPKSKHYGGSGSLGYRIAASVVQKNRGQIYTVDVRKFRF</sequence>
<feature type="domain" description="Mutator-like transposase" evidence="1">
    <location>
        <begin position="5"/>
        <end position="67"/>
    </location>
</feature>
<organism evidence="2 3">
    <name type="scientific">Mytilus edulis</name>
    <name type="common">Blue mussel</name>
    <dbReference type="NCBI Taxonomy" id="6550"/>
    <lineage>
        <taxon>Eukaryota</taxon>
        <taxon>Metazoa</taxon>
        <taxon>Spiralia</taxon>
        <taxon>Lophotrochozoa</taxon>
        <taxon>Mollusca</taxon>
        <taxon>Bivalvia</taxon>
        <taxon>Autobranchia</taxon>
        <taxon>Pteriomorphia</taxon>
        <taxon>Mytilida</taxon>
        <taxon>Mytiloidea</taxon>
        <taxon>Mytilidae</taxon>
        <taxon>Mytilinae</taxon>
        <taxon>Mytilus</taxon>
    </lineage>
</organism>
<evidence type="ECO:0000313" key="3">
    <source>
        <dbReference type="Proteomes" id="UP000683360"/>
    </source>
</evidence>
<dbReference type="InterPro" id="IPR049012">
    <property type="entry name" value="Mutator_transp_dom"/>
</dbReference>
<name>A0A8S3SGH2_MYTED</name>
<comment type="caution">
    <text evidence="2">The sequence shown here is derived from an EMBL/GenBank/DDBJ whole genome shotgun (WGS) entry which is preliminary data.</text>
</comment>
<proteinExistence type="predicted"/>
<gene>
    <name evidence="2" type="ORF">MEDL_31756</name>
</gene>
<protein>
    <recommendedName>
        <fullName evidence="1">Mutator-like transposase domain-containing protein</fullName>
    </recommendedName>
</protein>
<dbReference type="OrthoDB" id="6120497at2759"/>
<dbReference type="Pfam" id="PF20700">
    <property type="entry name" value="Mutator"/>
    <property type="match status" value="1"/>
</dbReference>
<evidence type="ECO:0000259" key="1">
    <source>
        <dbReference type="Pfam" id="PF20700"/>
    </source>
</evidence>